<dbReference type="SUPFAM" id="SSF56349">
    <property type="entry name" value="DNA breaking-rejoining enzymes"/>
    <property type="match status" value="1"/>
</dbReference>
<keyword evidence="6" id="KW-1185">Reference proteome</keyword>
<dbReference type="GO" id="GO:0006310">
    <property type="term" value="P:DNA recombination"/>
    <property type="evidence" value="ECO:0007669"/>
    <property type="project" value="UniProtKB-KW"/>
</dbReference>
<evidence type="ECO:0000256" key="1">
    <source>
        <dbReference type="ARBA" id="ARBA00008857"/>
    </source>
</evidence>
<comment type="similarity">
    <text evidence="1">Belongs to the 'phage' integrase family.</text>
</comment>
<dbReference type="OrthoDB" id="9803188at2"/>
<accession>A0A1M4W2C5</accession>
<dbReference type="CDD" id="cd01189">
    <property type="entry name" value="INT_ICEBs1_C_like"/>
    <property type="match status" value="1"/>
</dbReference>
<keyword evidence="2 5" id="KW-0238">DNA-binding</keyword>
<evidence type="ECO:0000313" key="5">
    <source>
        <dbReference type="EMBL" id="SHE75359.1"/>
    </source>
</evidence>
<dbReference type="PROSITE" id="PS51898">
    <property type="entry name" value="TYR_RECOMBINASE"/>
    <property type="match status" value="1"/>
</dbReference>
<dbReference type="InterPro" id="IPR002104">
    <property type="entry name" value="Integrase_catalytic"/>
</dbReference>
<reference evidence="5 6" key="1">
    <citation type="submission" date="2016-11" db="EMBL/GenBank/DDBJ databases">
        <authorList>
            <person name="Jaros S."/>
            <person name="Januszkiewicz K."/>
            <person name="Wedrychowicz H."/>
        </authorList>
    </citation>
    <scope>NUCLEOTIDE SEQUENCE [LARGE SCALE GENOMIC DNA]</scope>
    <source>
        <strain evidence="5 6">DSM 10502</strain>
    </source>
</reference>
<gene>
    <name evidence="5" type="ORF">SAMN02745190_01071</name>
</gene>
<proteinExistence type="inferred from homology"/>
<feature type="domain" description="Tyr recombinase" evidence="4">
    <location>
        <begin position="158"/>
        <end position="347"/>
    </location>
</feature>
<name>A0A1M4W2C5_9FIRM</name>
<evidence type="ECO:0000256" key="3">
    <source>
        <dbReference type="ARBA" id="ARBA00023172"/>
    </source>
</evidence>
<evidence type="ECO:0000313" key="6">
    <source>
        <dbReference type="Proteomes" id="UP000184404"/>
    </source>
</evidence>
<evidence type="ECO:0000259" key="4">
    <source>
        <dbReference type="PROSITE" id="PS51898"/>
    </source>
</evidence>
<dbReference type="Pfam" id="PF00589">
    <property type="entry name" value="Phage_integrase"/>
    <property type="match status" value="1"/>
</dbReference>
<dbReference type="InterPro" id="IPR010998">
    <property type="entry name" value="Integrase_recombinase_N"/>
</dbReference>
<dbReference type="GO" id="GO:0015074">
    <property type="term" value="P:DNA integration"/>
    <property type="evidence" value="ECO:0007669"/>
    <property type="project" value="InterPro"/>
</dbReference>
<protein>
    <submittedName>
        <fullName evidence="5">AP2-like DNA-binding integrase domain-containing protein</fullName>
    </submittedName>
</protein>
<dbReference type="PANTHER" id="PTHR30349:SF64">
    <property type="entry name" value="PROPHAGE INTEGRASE INTD-RELATED"/>
    <property type="match status" value="1"/>
</dbReference>
<dbReference type="InterPro" id="IPR011010">
    <property type="entry name" value="DNA_brk_join_enz"/>
</dbReference>
<organism evidence="5 6">
    <name type="scientific">Schwartzia succinivorans DSM 10502</name>
    <dbReference type="NCBI Taxonomy" id="1123243"/>
    <lineage>
        <taxon>Bacteria</taxon>
        <taxon>Bacillati</taxon>
        <taxon>Bacillota</taxon>
        <taxon>Negativicutes</taxon>
        <taxon>Selenomonadales</taxon>
        <taxon>Selenomonadaceae</taxon>
        <taxon>Schwartzia</taxon>
    </lineage>
</organism>
<dbReference type="EMBL" id="FQUG01000004">
    <property type="protein sequence ID" value="SHE75359.1"/>
    <property type="molecule type" value="Genomic_DNA"/>
</dbReference>
<dbReference type="PANTHER" id="PTHR30349">
    <property type="entry name" value="PHAGE INTEGRASE-RELATED"/>
    <property type="match status" value="1"/>
</dbReference>
<dbReference type="InterPro" id="IPR013762">
    <property type="entry name" value="Integrase-like_cat_sf"/>
</dbReference>
<dbReference type="InterPro" id="IPR050090">
    <property type="entry name" value="Tyrosine_recombinase_XerCD"/>
</dbReference>
<dbReference type="Gene3D" id="1.10.150.130">
    <property type="match status" value="1"/>
</dbReference>
<dbReference type="AlphaFoldDB" id="A0A1M4W2C5"/>
<keyword evidence="3" id="KW-0233">DNA recombination</keyword>
<dbReference type="STRING" id="1123243.SAMN02745190_01071"/>
<dbReference type="Proteomes" id="UP000184404">
    <property type="component" value="Unassembled WGS sequence"/>
</dbReference>
<dbReference type="Gene3D" id="1.10.443.10">
    <property type="entry name" value="Intergrase catalytic core"/>
    <property type="match status" value="1"/>
</dbReference>
<evidence type="ECO:0000256" key="2">
    <source>
        <dbReference type="ARBA" id="ARBA00023125"/>
    </source>
</evidence>
<sequence>MSVQSYSTKKGKKWMFFARDAEKRLVKKSGFKTKHEAQEAERRFLMQYKVSSNHSFWEFYELNYIPYISNVKKLRISTIDTIKSAFTTRFKKEFGDKELSSFTPMFFNLYLQRQIKERSESYAANSYMYLHAFFAYVERMLDLKNPLDKIDKPQSPLKYSPRWTIDEFKRAMNIMNTSERPSYHYYKHIFELLYLTGCRIGEILALTPDDVVCESNIYKLKINKTFNSKNEITLIHTKNHKDREVFINQDLYDKIKRFVDEHEISDNERIFKKTENATLRFLKDFCDREQLKKVTLHSFRKAHVSYLILKNMNPAVAADRLGHSTKVMFDYYVKVKQDKQEIENLLDELQK</sequence>
<dbReference type="RefSeq" id="WP_094756485.1">
    <property type="nucleotide sequence ID" value="NZ_FQUG01000004.1"/>
</dbReference>
<dbReference type="GO" id="GO:0003677">
    <property type="term" value="F:DNA binding"/>
    <property type="evidence" value="ECO:0007669"/>
    <property type="project" value="UniProtKB-KW"/>
</dbReference>